<dbReference type="OrthoDB" id="1374941at2"/>
<dbReference type="RefSeq" id="WP_109192745.1">
    <property type="nucleotide sequence ID" value="NZ_CP029255.1"/>
</dbReference>
<dbReference type="AlphaFoldDB" id="A0A2S1YMJ1"/>
<evidence type="ECO:0000313" key="2">
    <source>
        <dbReference type="Proteomes" id="UP000245250"/>
    </source>
</evidence>
<reference evidence="1 2" key="1">
    <citation type="submission" date="2018-05" db="EMBL/GenBank/DDBJ databases">
        <title>Genome sequencing of Flavobacterium sp. HYN0056.</title>
        <authorList>
            <person name="Yi H."/>
            <person name="Baek C."/>
        </authorList>
    </citation>
    <scope>NUCLEOTIDE SEQUENCE [LARGE SCALE GENOMIC DNA]</scope>
    <source>
        <strain evidence="1 2">HYN0056</strain>
    </source>
</reference>
<organism evidence="1 2">
    <name type="scientific">Flavobacterium crocinum</name>
    <dbReference type="NCBI Taxonomy" id="2183896"/>
    <lineage>
        <taxon>Bacteria</taxon>
        <taxon>Pseudomonadati</taxon>
        <taxon>Bacteroidota</taxon>
        <taxon>Flavobacteriia</taxon>
        <taxon>Flavobacteriales</taxon>
        <taxon>Flavobacteriaceae</taxon>
        <taxon>Flavobacterium</taxon>
    </lineage>
</organism>
<proteinExistence type="predicted"/>
<dbReference type="KEGG" id="fcr:HYN56_13990"/>
<gene>
    <name evidence="1" type="ORF">HYN56_13990</name>
</gene>
<evidence type="ECO:0000313" key="1">
    <source>
        <dbReference type="EMBL" id="AWK05285.1"/>
    </source>
</evidence>
<dbReference type="Proteomes" id="UP000245250">
    <property type="component" value="Chromosome"/>
</dbReference>
<protein>
    <submittedName>
        <fullName evidence="1">Uncharacterized protein</fullName>
    </submittedName>
</protein>
<name>A0A2S1YMJ1_9FLAO</name>
<dbReference type="EMBL" id="CP029255">
    <property type="protein sequence ID" value="AWK05285.1"/>
    <property type="molecule type" value="Genomic_DNA"/>
</dbReference>
<sequence length="238" mass="28683">MSEKLNFVNDYIADFMSSNFPEFSRFKIKMNEDALYFHNNTNGYKHEIFVGLGELTYPDHKIVNGGFHCWVGVNFVENLLMELISKHDLHLNQLHPTIWFNEFTIPNFSPIWDSFKQFKDYDLATNKEILDKLCDHYKEIINQHFIPFWGKYSNIQYINDEIINKVDQMKLGDYFGVGDLHFKKLIIMRICKNQNYESYKEWLLNTYAKEEKEMKNSKEWNSEYNLFKELIEILETQY</sequence>
<accession>A0A2S1YMJ1</accession>
<keyword evidence="2" id="KW-1185">Reference proteome</keyword>